<accession>A0A1E3SSC5</accession>
<feature type="domain" description="DUF732" evidence="2">
    <location>
        <begin position="36"/>
        <end position="106"/>
    </location>
</feature>
<sequence>MRGLMTLLAVASTVALAIPAHADPSTSPSPAPDPAADALFLNELKDAGLTYQDPAAAIAAAKTVCELVDTGHSDQEIVNNLQLRNPGFTGNGAAKFTAIAAGSYCPKYLTGEGRGPKPEGAAGD</sequence>
<organism evidence="3 4">
    <name type="scientific">Mycobacterium sherrisii</name>
    <dbReference type="NCBI Taxonomy" id="243061"/>
    <lineage>
        <taxon>Bacteria</taxon>
        <taxon>Bacillati</taxon>
        <taxon>Actinomycetota</taxon>
        <taxon>Actinomycetes</taxon>
        <taxon>Mycobacteriales</taxon>
        <taxon>Mycobacteriaceae</taxon>
        <taxon>Mycobacterium</taxon>
        <taxon>Mycobacterium simiae complex</taxon>
    </lineage>
</organism>
<feature type="signal peptide" evidence="1">
    <location>
        <begin position="1"/>
        <end position="22"/>
    </location>
</feature>
<protein>
    <recommendedName>
        <fullName evidence="2">DUF732 domain-containing protein</fullName>
    </recommendedName>
</protein>
<evidence type="ECO:0000256" key="1">
    <source>
        <dbReference type="SAM" id="SignalP"/>
    </source>
</evidence>
<dbReference type="AlphaFoldDB" id="A0A1E3SSC5"/>
<dbReference type="Proteomes" id="UP000094224">
    <property type="component" value="Unassembled WGS sequence"/>
</dbReference>
<reference evidence="4" key="1">
    <citation type="submission" date="2016-09" db="EMBL/GenBank/DDBJ databases">
        <authorList>
            <person name="Greninger A.L."/>
            <person name="Jerome K.R."/>
            <person name="Mcnair B."/>
            <person name="Wallis C."/>
            <person name="Fang F."/>
        </authorList>
    </citation>
    <scope>NUCLEOTIDE SEQUENCE [LARGE SCALE GENOMIC DNA]</scope>
    <source>
        <strain evidence="4">BC1_M4</strain>
    </source>
</reference>
<dbReference type="InterPro" id="IPR007969">
    <property type="entry name" value="DUF732"/>
</dbReference>
<name>A0A1E3SSC5_9MYCO</name>
<comment type="caution">
    <text evidence="3">The sequence shown here is derived from an EMBL/GenBank/DDBJ whole genome shotgun (WGS) entry which is preliminary data.</text>
</comment>
<dbReference type="OrthoDB" id="4730946at2"/>
<evidence type="ECO:0000313" key="4">
    <source>
        <dbReference type="Proteomes" id="UP000094224"/>
    </source>
</evidence>
<feature type="chain" id="PRO_5015063669" description="DUF732 domain-containing protein" evidence="1">
    <location>
        <begin position="23"/>
        <end position="124"/>
    </location>
</feature>
<evidence type="ECO:0000259" key="2">
    <source>
        <dbReference type="Pfam" id="PF05305"/>
    </source>
</evidence>
<evidence type="ECO:0000313" key="3">
    <source>
        <dbReference type="EMBL" id="ODR04503.1"/>
    </source>
</evidence>
<keyword evidence="4" id="KW-1185">Reference proteome</keyword>
<gene>
    <name evidence="3" type="ORF">BHQ21_17600</name>
</gene>
<dbReference type="RefSeq" id="WP_069401569.1">
    <property type="nucleotide sequence ID" value="NZ_JACKTB010000110.1"/>
</dbReference>
<keyword evidence="1" id="KW-0732">Signal</keyword>
<proteinExistence type="predicted"/>
<dbReference type="Pfam" id="PF05305">
    <property type="entry name" value="DUF732"/>
    <property type="match status" value="1"/>
</dbReference>
<dbReference type="EMBL" id="MIHC01000031">
    <property type="protein sequence ID" value="ODR04503.1"/>
    <property type="molecule type" value="Genomic_DNA"/>
</dbReference>